<evidence type="ECO:0000256" key="5">
    <source>
        <dbReference type="ARBA" id="ARBA00022801"/>
    </source>
</evidence>
<keyword evidence="5" id="KW-0378">Hydrolase</keyword>
<dbReference type="AlphaFoldDB" id="A0AAJ7RQL8"/>
<sequence length="359" mass="41372">MKAWKDSASLIVAARQGLKHNRSLPPTTIHYDYRLLCLKRHQNSSFMPGTYVFPGGLTEAADADLKWKKQFAAFGFDGNSFSSLFPENQKRPQIFKAELNELPREISLRITAIRETFEECGILLCKRLKKNNSTSEWAEVIPRAEVQSWQNKVHNDATEFYKLCEGLQCYPDLWALHEWNNWLTPTFYTGKRYNTIFFLACMPMLPQTKIESTEMEDITWDTPKNLISSSKVLLGPPQHYEISRIANFECLDNLLEFAVSRAKMGVRLYLPVRVKLSDGTVHVLPGDSMYPDSVSLMEKQIIDHSNMTILEFRNVSLMKNRLEFYDLEVKKIVANHDSDDGHLTPVCLDKINLKLAKKK</sequence>
<dbReference type="RefSeq" id="XP_024945311.1">
    <property type="nucleotide sequence ID" value="XM_025089543.1"/>
</dbReference>
<name>A0AAJ7RQL8_CEPCN</name>
<evidence type="ECO:0000313" key="10">
    <source>
        <dbReference type="RefSeq" id="XP_024945311.1"/>
    </source>
</evidence>
<dbReference type="PANTHER" id="PTHR12318">
    <property type="entry name" value="TESTOSTERONE-REGULATED PROTEIN RP2"/>
    <property type="match status" value="1"/>
</dbReference>
<evidence type="ECO:0000256" key="4">
    <source>
        <dbReference type="ARBA" id="ARBA00022723"/>
    </source>
</evidence>
<dbReference type="PANTHER" id="PTHR12318:SF0">
    <property type="entry name" value="ACYL-COENZYME A DIPHOSPHATASE NUDT19"/>
    <property type="match status" value="1"/>
</dbReference>
<dbReference type="CDD" id="cd18870">
    <property type="entry name" value="NUDIX_AcylCoAdiphos_Nudt19"/>
    <property type="match status" value="1"/>
</dbReference>
<evidence type="ECO:0000256" key="1">
    <source>
        <dbReference type="ARBA" id="ARBA00001936"/>
    </source>
</evidence>
<dbReference type="GeneID" id="107272212"/>
<dbReference type="Gene3D" id="3.90.79.10">
    <property type="entry name" value="Nucleoside Triphosphate Pyrophosphohydrolase"/>
    <property type="match status" value="1"/>
</dbReference>
<evidence type="ECO:0000313" key="9">
    <source>
        <dbReference type="Proteomes" id="UP000694920"/>
    </source>
</evidence>
<keyword evidence="7" id="KW-0464">Manganese</keyword>
<keyword evidence="6" id="KW-0460">Magnesium</keyword>
<dbReference type="SUPFAM" id="SSF55811">
    <property type="entry name" value="Nudix"/>
    <property type="match status" value="1"/>
</dbReference>
<dbReference type="InterPro" id="IPR039121">
    <property type="entry name" value="NUDT19"/>
</dbReference>
<dbReference type="InterPro" id="IPR000086">
    <property type="entry name" value="NUDIX_hydrolase_dom"/>
</dbReference>
<evidence type="ECO:0000256" key="2">
    <source>
        <dbReference type="ARBA" id="ARBA00001946"/>
    </source>
</evidence>
<protein>
    <submittedName>
        <fullName evidence="10">Nucleoside diphosphate-linked moiety X motif 19 isoform X1</fullName>
    </submittedName>
</protein>
<dbReference type="KEGG" id="ccin:107272212"/>
<evidence type="ECO:0000256" key="3">
    <source>
        <dbReference type="ARBA" id="ARBA00005582"/>
    </source>
</evidence>
<evidence type="ECO:0000259" key="8">
    <source>
        <dbReference type="PROSITE" id="PS51462"/>
    </source>
</evidence>
<feature type="domain" description="Nudix hydrolase" evidence="8">
    <location>
        <begin position="3"/>
        <end position="240"/>
    </location>
</feature>
<accession>A0AAJ7RQL8</accession>
<keyword evidence="9" id="KW-1185">Reference proteome</keyword>
<dbReference type="PROSITE" id="PS51462">
    <property type="entry name" value="NUDIX"/>
    <property type="match status" value="1"/>
</dbReference>
<comment type="cofactor">
    <cofactor evidence="2">
        <name>Mg(2+)</name>
        <dbReference type="ChEBI" id="CHEBI:18420"/>
    </cofactor>
</comment>
<comment type="cofactor">
    <cofactor evidence="1">
        <name>Mn(2+)</name>
        <dbReference type="ChEBI" id="CHEBI:29035"/>
    </cofactor>
</comment>
<evidence type="ECO:0000256" key="7">
    <source>
        <dbReference type="ARBA" id="ARBA00023211"/>
    </source>
</evidence>
<evidence type="ECO:0000256" key="6">
    <source>
        <dbReference type="ARBA" id="ARBA00022842"/>
    </source>
</evidence>
<reference evidence="10" key="1">
    <citation type="submission" date="2025-08" db="UniProtKB">
        <authorList>
            <consortium name="RefSeq"/>
        </authorList>
    </citation>
    <scope>IDENTIFICATION</scope>
</reference>
<comment type="similarity">
    <text evidence="3">Belongs to the Nudix hydrolase family.</text>
</comment>
<organism evidence="9 10">
    <name type="scientific">Cephus cinctus</name>
    <name type="common">Wheat stem sawfly</name>
    <dbReference type="NCBI Taxonomy" id="211228"/>
    <lineage>
        <taxon>Eukaryota</taxon>
        <taxon>Metazoa</taxon>
        <taxon>Ecdysozoa</taxon>
        <taxon>Arthropoda</taxon>
        <taxon>Hexapoda</taxon>
        <taxon>Insecta</taxon>
        <taxon>Pterygota</taxon>
        <taxon>Neoptera</taxon>
        <taxon>Endopterygota</taxon>
        <taxon>Hymenoptera</taxon>
        <taxon>Cephoidea</taxon>
        <taxon>Cephidae</taxon>
        <taxon>Cephus</taxon>
    </lineage>
</organism>
<gene>
    <name evidence="10" type="primary">LOC107272212</name>
</gene>
<keyword evidence="4" id="KW-0479">Metal-binding</keyword>
<dbReference type="Proteomes" id="UP000694920">
    <property type="component" value="Unplaced"/>
</dbReference>
<dbReference type="InterPro" id="IPR015797">
    <property type="entry name" value="NUDIX_hydrolase-like_dom_sf"/>
</dbReference>
<dbReference type="GO" id="GO:0005739">
    <property type="term" value="C:mitochondrion"/>
    <property type="evidence" value="ECO:0007669"/>
    <property type="project" value="TreeGrafter"/>
</dbReference>
<proteinExistence type="inferred from homology"/>
<dbReference type="GO" id="GO:0046872">
    <property type="term" value="F:metal ion binding"/>
    <property type="evidence" value="ECO:0007669"/>
    <property type="project" value="UniProtKB-KW"/>
</dbReference>
<dbReference type="GO" id="GO:0016818">
    <property type="term" value="F:hydrolase activity, acting on acid anhydrides, in phosphorus-containing anhydrides"/>
    <property type="evidence" value="ECO:0007669"/>
    <property type="project" value="InterPro"/>
</dbReference>